<comment type="caution">
    <text evidence="5">The sequence shown here is derived from an EMBL/GenBank/DDBJ whole genome shotgun (WGS) entry which is preliminary data.</text>
</comment>
<gene>
    <name evidence="5" type="ORF">HNQ80_001461</name>
</gene>
<evidence type="ECO:0000256" key="3">
    <source>
        <dbReference type="ARBA" id="ARBA00023052"/>
    </source>
</evidence>
<organism evidence="5 6">
    <name type="scientific">Anaerosolibacter carboniphilus</name>
    <dbReference type="NCBI Taxonomy" id="1417629"/>
    <lineage>
        <taxon>Bacteria</taxon>
        <taxon>Bacillati</taxon>
        <taxon>Bacillota</taxon>
        <taxon>Clostridia</taxon>
        <taxon>Peptostreptococcales</taxon>
        <taxon>Thermotaleaceae</taxon>
        <taxon>Anaerosolibacter</taxon>
    </lineage>
</organism>
<dbReference type="Proteomes" id="UP000579281">
    <property type="component" value="Unassembled WGS sequence"/>
</dbReference>
<evidence type="ECO:0000313" key="6">
    <source>
        <dbReference type="Proteomes" id="UP000579281"/>
    </source>
</evidence>
<keyword evidence="5" id="KW-0808">Transferase</keyword>
<dbReference type="FunFam" id="3.40.50.970:FF:000129">
    <property type="entry name" value="Transketolase"/>
    <property type="match status" value="1"/>
</dbReference>
<keyword evidence="3" id="KW-0786">Thiamine pyrophosphate</keyword>
<name>A0A841KWR6_9FIRM</name>
<dbReference type="EC" id="2.2.1.1" evidence="5"/>
<dbReference type="PANTHER" id="PTHR43825">
    <property type="entry name" value="PYRUVATE DEHYDROGENASE E1 COMPONENT"/>
    <property type="match status" value="1"/>
</dbReference>
<dbReference type="InterPro" id="IPR009014">
    <property type="entry name" value="Transketo_C/PFOR_II"/>
</dbReference>
<dbReference type="GO" id="GO:0004802">
    <property type="term" value="F:transketolase activity"/>
    <property type="evidence" value="ECO:0007669"/>
    <property type="project" value="UniProtKB-EC"/>
</dbReference>
<keyword evidence="6" id="KW-1185">Reference proteome</keyword>
<dbReference type="SMART" id="SM00861">
    <property type="entry name" value="Transket_pyr"/>
    <property type="match status" value="1"/>
</dbReference>
<dbReference type="InterPro" id="IPR005475">
    <property type="entry name" value="Transketolase-like_Pyr-bd"/>
</dbReference>
<dbReference type="SUPFAM" id="SSF52922">
    <property type="entry name" value="TK C-terminal domain-like"/>
    <property type="match status" value="1"/>
</dbReference>
<dbReference type="Pfam" id="PF02780">
    <property type="entry name" value="Transketolase_C"/>
    <property type="match status" value="1"/>
</dbReference>
<dbReference type="InterPro" id="IPR051157">
    <property type="entry name" value="PDH/Transketolase"/>
</dbReference>
<comment type="cofactor">
    <cofactor evidence="1">
        <name>thiamine diphosphate</name>
        <dbReference type="ChEBI" id="CHEBI:58937"/>
    </cofactor>
</comment>
<evidence type="ECO:0000256" key="2">
    <source>
        <dbReference type="ARBA" id="ARBA00007131"/>
    </source>
</evidence>
<dbReference type="AlphaFoldDB" id="A0A841KWR6"/>
<dbReference type="PANTHER" id="PTHR43825:SF1">
    <property type="entry name" value="TRANSKETOLASE-LIKE PYRIMIDINE-BINDING DOMAIN-CONTAINING PROTEIN"/>
    <property type="match status" value="1"/>
</dbReference>
<reference evidence="5 6" key="1">
    <citation type="submission" date="2020-08" db="EMBL/GenBank/DDBJ databases">
        <title>Genomic Encyclopedia of Type Strains, Phase IV (KMG-IV): sequencing the most valuable type-strain genomes for metagenomic binning, comparative biology and taxonomic classification.</title>
        <authorList>
            <person name="Goeker M."/>
        </authorList>
    </citation>
    <scope>NUCLEOTIDE SEQUENCE [LARGE SCALE GENOMIC DNA]</scope>
    <source>
        <strain evidence="5 6">DSM 103526</strain>
    </source>
</reference>
<accession>A0A841KWR6</accession>
<evidence type="ECO:0000256" key="1">
    <source>
        <dbReference type="ARBA" id="ARBA00001964"/>
    </source>
</evidence>
<feature type="domain" description="Transketolase-like pyrimidine-binding" evidence="4">
    <location>
        <begin position="13"/>
        <end position="178"/>
    </location>
</feature>
<protein>
    <submittedName>
        <fullName evidence="5">Transketolase</fullName>
        <ecNumber evidence="5">2.2.1.1</ecNumber>
    </submittedName>
</protein>
<dbReference type="InterPro" id="IPR029061">
    <property type="entry name" value="THDP-binding"/>
</dbReference>
<dbReference type="Gene3D" id="3.40.50.920">
    <property type="match status" value="1"/>
</dbReference>
<proteinExistence type="inferred from homology"/>
<dbReference type="CDD" id="cd07033">
    <property type="entry name" value="TPP_PYR_DXS_TK_like"/>
    <property type="match status" value="1"/>
</dbReference>
<comment type="similarity">
    <text evidence="2">Belongs to the transketolase family.</text>
</comment>
<dbReference type="Pfam" id="PF02779">
    <property type="entry name" value="Transket_pyr"/>
    <property type="match status" value="1"/>
</dbReference>
<dbReference type="SUPFAM" id="SSF52518">
    <property type="entry name" value="Thiamin diphosphate-binding fold (THDP-binding)"/>
    <property type="match status" value="1"/>
</dbReference>
<dbReference type="EMBL" id="JACHEN010000007">
    <property type="protein sequence ID" value="MBB6215372.1"/>
    <property type="molecule type" value="Genomic_DNA"/>
</dbReference>
<sequence length="322" mass="35290">MMMFSLAEKQQPKELREVYQETLMEIMKNNINVVVCDADLVNASGTKKLFETYPDRCINMGISEANMIGASCGMSLTGKIPFVHTFAPFATRRAFDQLYLSGCYQQSNIRIFGSDPGFWALHNGGTHTSVEDLALTRVVPKLTVLAPADAVQFKWILYNTVDKYGMYYFRCPRKSVPDIYSDSSVFEIGKGNVIQEGSDIAIFTIGEMISEGMKAGEILKSHGISATVVDMFTVKPLDEELVKTISRGKKVIVTAENHSKIGGLGSAIAEVLAENPIGAPLIRVAIQDHFGEVGTPDYLKNKFGLDSDTIVKGVLKALNIAV</sequence>
<evidence type="ECO:0000259" key="4">
    <source>
        <dbReference type="SMART" id="SM00861"/>
    </source>
</evidence>
<dbReference type="InterPro" id="IPR033248">
    <property type="entry name" value="Transketolase_C"/>
</dbReference>
<evidence type="ECO:0000313" key="5">
    <source>
        <dbReference type="EMBL" id="MBB6215372.1"/>
    </source>
</evidence>
<dbReference type="Gene3D" id="3.40.50.970">
    <property type="match status" value="1"/>
</dbReference>